<dbReference type="OMA" id="NDFATEW"/>
<dbReference type="GO" id="GO:0005737">
    <property type="term" value="C:cytoplasm"/>
    <property type="evidence" value="ECO:0007669"/>
    <property type="project" value="TreeGrafter"/>
</dbReference>
<keyword evidence="6" id="KW-0460">Magnesium</keyword>
<dbReference type="InParanoid" id="E3LTG3"/>
<evidence type="ECO:0000256" key="5">
    <source>
        <dbReference type="ARBA" id="ARBA00022839"/>
    </source>
</evidence>
<evidence type="ECO:0000256" key="2">
    <source>
        <dbReference type="ARBA" id="ARBA00022722"/>
    </source>
</evidence>
<dbReference type="SUPFAM" id="SSF53098">
    <property type="entry name" value="Ribonuclease H-like"/>
    <property type="match status" value="1"/>
</dbReference>
<organism evidence="9">
    <name type="scientific">Caenorhabditis remanei</name>
    <name type="common">Caenorhabditis vulgaris</name>
    <dbReference type="NCBI Taxonomy" id="31234"/>
    <lineage>
        <taxon>Eukaryota</taxon>
        <taxon>Metazoa</taxon>
        <taxon>Ecdysozoa</taxon>
        <taxon>Nematoda</taxon>
        <taxon>Chromadorea</taxon>
        <taxon>Rhabditida</taxon>
        <taxon>Rhabditina</taxon>
        <taxon>Rhabditomorpha</taxon>
        <taxon>Rhabditoidea</taxon>
        <taxon>Rhabditidae</taxon>
        <taxon>Peloderinae</taxon>
        <taxon>Caenorhabditis</taxon>
    </lineage>
</organism>
<dbReference type="GO" id="GO:0006308">
    <property type="term" value="P:DNA catabolic process"/>
    <property type="evidence" value="ECO:0007669"/>
    <property type="project" value="TreeGrafter"/>
</dbReference>
<dbReference type="Proteomes" id="UP000008281">
    <property type="component" value="Unassembled WGS sequence"/>
</dbReference>
<feature type="compositionally biased region" description="Polar residues" evidence="7">
    <location>
        <begin position="314"/>
        <end position="331"/>
    </location>
</feature>
<feature type="region of interest" description="Disordered" evidence="7">
    <location>
        <begin position="1"/>
        <end position="35"/>
    </location>
</feature>
<dbReference type="GO" id="GO:0003676">
    <property type="term" value="F:nucleic acid binding"/>
    <property type="evidence" value="ECO:0007669"/>
    <property type="project" value="InterPro"/>
</dbReference>
<gene>
    <name evidence="8" type="ORF">CRE_31158</name>
</gene>
<dbReference type="EMBL" id="DS268415">
    <property type="protein sequence ID" value="EFP11168.1"/>
    <property type="molecule type" value="Genomic_DNA"/>
</dbReference>
<keyword evidence="2" id="KW-0540">Nuclease</keyword>
<proteinExistence type="predicted"/>
<dbReference type="FunCoup" id="E3LTG3">
    <property type="interactions" value="297"/>
</dbReference>
<dbReference type="GO" id="GO:0046872">
    <property type="term" value="F:metal ion binding"/>
    <property type="evidence" value="ECO:0007669"/>
    <property type="project" value="UniProtKB-KW"/>
</dbReference>
<accession>E3LTG3</accession>
<dbReference type="Gene3D" id="3.30.420.10">
    <property type="entry name" value="Ribonuclease H-like superfamily/Ribonuclease H"/>
    <property type="match status" value="1"/>
</dbReference>
<dbReference type="PANTHER" id="PTHR13058:SF19">
    <property type="entry name" value="LD40940P"/>
    <property type="match status" value="1"/>
</dbReference>
<dbReference type="FunFam" id="3.30.420.10:FF:000280">
    <property type="entry name" value="Protein CBG19000"/>
    <property type="match status" value="1"/>
</dbReference>
<keyword evidence="9" id="KW-1185">Reference proteome</keyword>
<evidence type="ECO:0000256" key="6">
    <source>
        <dbReference type="ARBA" id="ARBA00022842"/>
    </source>
</evidence>
<evidence type="ECO:0008006" key="10">
    <source>
        <dbReference type="Google" id="ProtNLM"/>
    </source>
</evidence>
<dbReference type="HOGENOM" id="CLU_642983_0_0_1"/>
<evidence type="ECO:0000256" key="4">
    <source>
        <dbReference type="ARBA" id="ARBA00022801"/>
    </source>
</evidence>
<dbReference type="GO" id="GO:0008296">
    <property type="term" value="F:3'-5'-DNA exonuclease activity"/>
    <property type="evidence" value="ECO:0007669"/>
    <property type="project" value="TreeGrafter"/>
</dbReference>
<dbReference type="InterPro" id="IPR040393">
    <property type="entry name" value="TREX1/2"/>
</dbReference>
<dbReference type="eggNOG" id="ENOG502S8I9">
    <property type="taxonomic scope" value="Eukaryota"/>
</dbReference>
<dbReference type="PANTHER" id="PTHR13058">
    <property type="entry name" value="THREE PRIME REPAIR EXONUCLEASE 1, 2"/>
    <property type="match status" value="1"/>
</dbReference>
<dbReference type="InterPro" id="IPR012337">
    <property type="entry name" value="RNaseH-like_sf"/>
</dbReference>
<evidence type="ECO:0000256" key="7">
    <source>
        <dbReference type="SAM" id="MobiDB-lite"/>
    </source>
</evidence>
<name>E3LTG3_CAERE</name>
<dbReference type="AlphaFoldDB" id="E3LTG3"/>
<sequence length="426" mass="49166">MLKRPGEFTPNTTPSKIAPWAVNETTPSEKKRGPSLLLKASPTKQIQKRSSHSFIKTYIFFDLECTGLIKNDDTRNLPSRPFEKPEEHYKILDQLCLETRKDELPHITEMSFMAISSETFDDLKAERLKTLKWNEDNPENEISVAKYVPMNTHTRQINPILMTEGEWGIYERFRMSDRKGVLVHSKKNCQRNNSFKEEWPGVIQFFNTLQKPAVLIGHNAIKYDLRVIYAELQRNGLLEDYGIPSDVYFIDSYWMAKKVEDTIVKELVTVCKYVKFPKSELDLELSVTKYSQDSVPSKSEEEDEDDRIVIADSNDPTTIEDSTKPTFSRNTLESDHPAQILDWDKFSVAIKKRIRKDGFVRTGNGGWTYKHGNNKFNLPVLYEQLVGGEYSAHYAQQDAEALMHVCLSYGNEFTQYVNESASPIPY</sequence>
<dbReference type="STRING" id="31234.E3LTG3"/>
<keyword evidence="3" id="KW-0479">Metal-binding</keyword>
<dbReference type="OrthoDB" id="10250935at2759"/>
<feature type="region of interest" description="Disordered" evidence="7">
    <location>
        <begin position="312"/>
        <end position="331"/>
    </location>
</feature>
<dbReference type="InterPro" id="IPR036397">
    <property type="entry name" value="RNaseH_sf"/>
</dbReference>
<evidence type="ECO:0000256" key="3">
    <source>
        <dbReference type="ARBA" id="ARBA00022723"/>
    </source>
</evidence>
<keyword evidence="4" id="KW-0378">Hydrolase</keyword>
<keyword evidence="5" id="KW-0269">Exonuclease</keyword>
<evidence type="ECO:0000313" key="8">
    <source>
        <dbReference type="EMBL" id="EFP11168.1"/>
    </source>
</evidence>
<reference evidence="8" key="1">
    <citation type="submission" date="2007-07" db="EMBL/GenBank/DDBJ databases">
        <title>PCAP assembly of the Caenorhabditis remanei genome.</title>
        <authorList>
            <consortium name="The Caenorhabditis remanei Sequencing Consortium"/>
            <person name="Wilson R.K."/>
        </authorList>
    </citation>
    <scope>NUCLEOTIDE SEQUENCE [LARGE SCALE GENOMIC DNA]</scope>
    <source>
        <strain evidence="8">PB4641</strain>
    </source>
</reference>
<comment type="cofactor">
    <cofactor evidence="1">
        <name>Mg(2+)</name>
        <dbReference type="ChEBI" id="CHEBI:18420"/>
    </cofactor>
</comment>
<protein>
    <recommendedName>
        <fullName evidence="10">Exonuclease domain-containing protein</fullName>
    </recommendedName>
</protein>
<evidence type="ECO:0000256" key="1">
    <source>
        <dbReference type="ARBA" id="ARBA00001946"/>
    </source>
</evidence>
<evidence type="ECO:0000313" key="9">
    <source>
        <dbReference type="Proteomes" id="UP000008281"/>
    </source>
</evidence>